<name>A0AAV7I435_COTGL</name>
<gene>
    <name evidence="1" type="ORF">KQX54_004436</name>
</gene>
<dbReference type="AlphaFoldDB" id="A0AAV7I435"/>
<keyword evidence="2" id="KW-1185">Reference proteome</keyword>
<organism evidence="1 2">
    <name type="scientific">Cotesia glomerata</name>
    <name type="common">Lepidopteran parasitic wasp</name>
    <name type="synonym">Apanteles glomeratus</name>
    <dbReference type="NCBI Taxonomy" id="32391"/>
    <lineage>
        <taxon>Eukaryota</taxon>
        <taxon>Metazoa</taxon>
        <taxon>Ecdysozoa</taxon>
        <taxon>Arthropoda</taxon>
        <taxon>Hexapoda</taxon>
        <taxon>Insecta</taxon>
        <taxon>Pterygota</taxon>
        <taxon>Neoptera</taxon>
        <taxon>Endopterygota</taxon>
        <taxon>Hymenoptera</taxon>
        <taxon>Apocrita</taxon>
        <taxon>Ichneumonoidea</taxon>
        <taxon>Braconidae</taxon>
        <taxon>Microgastrinae</taxon>
        <taxon>Cotesia</taxon>
    </lineage>
</organism>
<protein>
    <submittedName>
        <fullName evidence="1">Uncharacterized protein</fullName>
    </submittedName>
</protein>
<dbReference type="Proteomes" id="UP000826195">
    <property type="component" value="Unassembled WGS sequence"/>
</dbReference>
<accession>A0AAV7I435</accession>
<sequence length="241" mass="27281">MKLAKEGSRQAASSFYPWTRRNWARCSMLLVLDHRERGGFHPAFTPSALLALSLQPRLCVADFAASTTCGSLWDPGDAKVIHYDPLRVPPPWSTPSDTLDSPGTCWGWPRAGRWSLNQVCLAWADVCLELPNIPLFNFYPVCMCEGLHFPHDAFHESHRFATGVAAATINSLQRSRRYRTVTITIAKRMSTEFKDPCLSVSIILTNERFDGWMGERVCKKALLNFNTRQIGVNFHLHFVLE</sequence>
<dbReference type="EMBL" id="JAHXZJ010002237">
    <property type="protein sequence ID" value="KAH0545914.1"/>
    <property type="molecule type" value="Genomic_DNA"/>
</dbReference>
<evidence type="ECO:0000313" key="1">
    <source>
        <dbReference type="EMBL" id="KAH0545914.1"/>
    </source>
</evidence>
<reference evidence="1 2" key="1">
    <citation type="journal article" date="2021" name="J. Hered.">
        <title>A chromosome-level genome assembly of the parasitoid wasp, Cotesia glomerata (Hymenoptera: Braconidae).</title>
        <authorList>
            <person name="Pinto B.J."/>
            <person name="Weis J.J."/>
            <person name="Gamble T."/>
            <person name="Ode P.J."/>
            <person name="Paul R."/>
            <person name="Zaspel J.M."/>
        </authorList>
    </citation>
    <scope>NUCLEOTIDE SEQUENCE [LARGE SCALE GENOMIC DNA]</scope>
    <source>
        <strain evidence="1">CgM1</strain>
    </source>
</reference>
<comment type="caution">
    <text evidence="1">The sequence shown here is derived from an EMBL/GenBank/DDBJ whole genome shotgun (WGS) entry which is preliminary data.</text>
</comment>
<proteinExistence type="predicted"/>
<evidence type="ECO:0000313" key="2">
    <source>
        <dbReference type="Proteomes" id="UP000826195"/>
    </source>
</evidence>